<dbReference type="GO" id="GO:0050650">
    <property type="term" value="P:chondroitin sulfate proteoglycan biosynthetic process"/>
    <property type="evidence" value="ECO:0007669"/>
    <property type="project" value="TreeGrafter"/>
</dbReference>
<dbReference type="InterPro" id="IPR003406">
    <property type="entry name" value="Glyco_trans_14"/>
</dbReference>
<keyword evidence="8" id="KW-0808">Transferase</keyword>
<feature type="transmembrane region" description="Helical" evidence="20">
    <location>
        <begin position="7"/>
        <end position="27"/>
    </location>
</feature>
<evidence type="ECO:0000313" key="22">
    <source>
        <dbReference type="Proteomes" id="UP001431209"/>
    </source>
</evidence>
<dbReference type="Pfam" id="PF02485">
    <property type="entry name" value="Branch"/>
    <property type="match status" value="1"/>
</dbReference>
<protein>
    <recommendedName>
        <fullName evidence="6">protein xylosyltransferase</fullName>
        <ecNumber evidence="6">2.4.2.26</ecNumber>
    </recommendedName>
    <alternativeName>
        <fullName evidence="18">Peptide O-xylosyltransferase</fullName>
    </alternativeName>
</protein>
<keyword evidence="15 20" id="KW-0472">Membrane</keyword>
<keyword evidence="9 20" id="KW-0812">Transmembrane</keyword>
<evidence type="ECO:0000256" key="19">
    <source>
        <dbReference type="ARBA" id="ARBA00047847"/>
    </source>
</evidence>
<evidence type="ECO:0000256" key="7">
    <source>
        <dbReference type="ARBA" id="ARBA00022676"/>
    </source>
</evidence>
<name>A0AAW2ZIU0_9EUKA</name>
<evidence type="ECO:0000256" key="6">
    <source>
        <dbReference type="ARBA" id="ARBA00011972"/>
    </source>
</evidence>
<keyword evidence="16" id="KW-1015">Disulfide bond</keyword>
<evidence type="ECO:0000256" key="1">
    <source>
        <dbReference type="ARBA" id="ARBA00004323"/>
    </source>
</evidence>
<evidence type="ECO:0000256" key="16">
    <source>
        <dbReference type="ARBA" id="ARBA00023157"/>
    </source>
</evidence>
<evidence type="ECO:0000256" key="2">
    <source>
        <dbReference type="ARBA" id="ARBA00004648"/>
    </source>
</evidence>
<dbReference type="EMBL" id="JAOPGA020001537">
    <property type="protein sequence ID" value="KAL0489259.1"/>
    <property type="molecule type" value="Genomic_DNA"/>
</dbReference>
<evidence type="ECO:0000256" key="20">
    <source>
        <dbReference type="SAM" id="Phobius"/>
    </source>
</evidence>
<comment type="catalytic activity">
    <reaction evidence="19">
        <text>UDP-alpha-D-xylose + L-seryl-[protein] = 3-O-(beta-D-xylosyl)-L-seryl-[protein] + UDP + H(+)</text>
        <dbReference type="Rhea" id="RHEA:50192"/>
        <dbReference type="Rhea" id="RHEA-COMP:9863"/>
        <dbReference type="Rhea" id="RHEA-COMP:12567"/>
        <dbReference type="ChEBI" id="CHEBI:15378"/>
        <dbReference type="ChEBI" id="CHEBI:29999"/>
        <dbReference type="ChEBI" id="CHEBI:57632"/>
        <dbReference type="ChEBI" id="CHEBI:58223"/>
        <dbReference type="ChEBI" id="CHEBI:132085"/>
        <dbReference type="EC" id="2.4.2.26"/>
    </reaction>
</comment>
<comment type="pathway">
    <text evidence="4">Glycan metabolism; heparan sulfate biosynthesis.</text>
</comment>
<evidence type="ECO:0000256" key="4">
    <source>
        <dbReference type="ARBA" id="ARBA00005093"/>
    </source>
</evidence>
<keyword evidence="7" id="KW-0328">Glycosyltransferase</keyword>
<dbReference type="GO" id="GO:0000139">
    <property type="term" value="C:Golgi membrane"/>
    <property type="evidence" value="ECO:0007669"/>
    <property type="project" value="UniProtKB-SubCell"/>
</dbReference>
<comment type="subcellular location">
    <subcellularLocation>
        <location evidence="2">Endoplasmic reticulum membrane</location>
        <topology evidence="2">Single-pass type II membrane protein</topology>
    </subcellularLocation>
    <subcellularLocation>
        <location evidence="1">Golgi apparatus membrane</location>
        <topology evidence="1">Single-pass type II membrane protein</topology>
    </subcellularLocation>
</comment>
<keyword evidence="12" id="KW-0735">Signal-anchor</keyword>
<dbReference type="GO" id="GO:0046872">
    <property type="term" value="F:metal ion binding"/>
    <property type="evidence" value="ECO:0007669"/>
    <property type="project" value="UniProtKB-KW"/>
</dbReference>
<keyword evidence="13 20" id="KW-1133">Transmembrane helix</keyword>
<accession>A0AAW2ZIU0</accession>
<comment type="caution">
    <text evidence="21">The sequence shown here is derived from an EMBL/GenBank/DDBJ whole genome shotgun (WGS) entry which is preliminary data.</text>
</comment>
<dbReference type="Proteomes" id="UP001431209">
    <property type="component" value="Unassembled WGS sequence"/>
</dbReference>
<dbReference type="InterPro" id="IPR043538">
    <property type="entry name" value="XYLT"/>
</dbReference>
<evidence type="ECO:0000256" key="15">
    <source>
        <dbReference type="ARBA" id="ARBA00023136"/>
    </source>
</evidence>
<reference evidence="21 22" key="1">
    <citation type="submission" date="2024-03" db="EMBL/GenBank/DDBJ databases">
        <title>The Acrasis kona genome and developmental transcriptomes reveal deep origins of eukaryotic multicellular pathways.</title>
        <authorList>
            <person name="Sheikh S."/>
            <person name="Fu C.-J."/>
            <person name="Brown M.W."/>
            <person name="Baldauf S.L."/>
        </authorList>
    </citation>
    <scope>NUCLEOTIDE SEQUENCE [LARGE SCALE GENOMIC DNA]</scope>
    <source>
        <strain evidence="21 22">ATCC MYA-3509</strain>
    </source>
</reference>
<keyword evidence="10" id="KW-0479">Metal-binding</keyword>
<evidence type="ECO:0000256" key="10">
    <source>
        <dbReference type="ARBA" id="ARBA00022723"/>
    </source>
</evidence>
<comment type="similarity">
    <text evidence="5">Belongs to the glycosyltransferase 14 family. XylT subfamily.</text>
</comment>
<evidence type="ECO:0000256" key="17">
    <source>
        <dbReference type="ARBA" id="ARBA00023180"/>
    </source>
</evidence>
<evidence type="ECO:0000313" key="21">
    <source>
        <dbReference type="EMBL" id="KAL0489259.1"/>
    </source>
</evidence>
<gene>
    <name evidence="21" type="ORF">AKO1_013786</name>
</gene>
<dbReference type="PANTHER" id="PTHR46025">
    <property type="entry name" value="XYLOSYLTRANSFERASE OXT"/>
    <property type="match status" value="1"/>
</dbReference>
<proteinExistence type="inferred from homology"/>
<evidence type="ECO:0000256" key="13">
    <source>
        <dbReference type="ARBA" id="ARBA00022989"/>
    </source>
</evidence>
<organism evidence="21 22">
    <name type="scientific">Acrasis kona</name>
    <dbReference type="NCBI Taxonomy" id="1008807"/>
    <lineage>
        <taxon>Eukaryota</taxon>
        <taxon>Discoba</taxon>
        <taxon>Heterolobosea</taxon>
        <taxon>Tetramitia</taxon>
        <taxon>Eutetramitia</taxon>
        <taxon>Acrasidae</taxon>
        <taxon>Acrasis</taxon>
    </lineage>
</organism>
<keyword evidence="14" id="KW-0333">Golgi apparatus</keyword>
<evidence type="ECO:0000256" key="18">
    <source>
        <dbReference type="ARBA" id="ARBA00042865"/>
    </source>
</evidence>
<dbReference type="PANTHER" id="PTHR46025:SF3">
    <property type="entry name" value="XYLOSYLTRANSFERASE OXT"/>
    <property type="match status" value="1"/>
</dbReference>
<keyword evidence="11" id="KW-0256">Endoplasmic reticulum</keyword>
<dbReference type="GO" id="GO:0030158">
    <property type="term" value="F:protein xylosyltransferase activity"/>
    <property type="evidence" value="ECO:0007669"/>
    <property type="project" value="UniProtKB-EC"/>
</dbReference>
<sequence>MLIKVKTAPFYATLILMYIACTSWVFLRPSIQVPRFTRTSTSDCNYGMPYMLNNQRCCVCPEFSSGDQCQTLLEGGRAYSKLVKMEIPWDGVYDVNEESQPMEEVPQFFRNYVDRIGRWGSGRFSCEIQKSEPYMDTVDHYFMEISKQFGPYTDNDALVMKMLHAYNKYMLVDGPMKTKFAPEQMPRVPGKILFILMFSKEADLAEFLMSNIYTPHNHYYIFTVSKFANDAYYNRMRRFAFNLPGNNVLVLPRELSIYGEWGDISLVHLEIIPVIHSLMIGWTDWSFKISLSETHFPVKKLSELSAFLATQNTSKVFFEHERKSTDRMKVVQACVRGVCRDVHPLSGDYHYLEQSMLNVPDYISGGSGWHIESRDVLMYIYSSRVCIDLLFMSKHGAAQDEMYFNNIFFLINRSKSWELVDGEMLPIDGKQIVTIDEKPMILTWIFWDGGASPRTILPEHFPDIKKTPGMYFARKVKNLDHMKQMVDYFQLTK</sequence>
<evidence type="ECO:0000256" key="14">
    <source>
        <dbReference type="ARBA" id="ARBA00023034"/>
    </source>
</evidence>
<dbReference type="GO" id="GO:0015012">
    <property type="term" value="P:heparan sulfate proteoglycan biosynthetic process"/>
    <property type="evidence" value="ECO:0007669"/>
    <property type="project" value="TreeGrafter"/>
</dbReference>
<dbReference type="AlphaFoldDB" id="A0AAW2ZIU0"/>
<dbReference type="GO" id="GO:0005789">
    <property type="term" value="C:endoplasmic reticulum membrane"/>
    <property type="evidence" value="ECO:0007669"/>
    <property type="project" value="UniProtKB-SubCell"/>
</dbReference>
<dbReference type="EC" id="2.4.2.26" evidence="6"/>
<evidence type="ECO:0000256" key="11">
    <source>
        <dbReference type="ARBA" id="ARBA00022824"/>
    </source>
</evidence>
<evidence type="ECO:0000256" key="9">
    <source>
        <dbReference type="ARBA" id="ARBA00022692"/>
    </source>
</evidence>
<comment type="pathway">
    <text evidence="3">Glycan metabolism; chondroitin sulfate biosynthesis.</text>
</comment>
<evidence type="ECO:0000256" key="5">
    <source>
        <dbReference type="ARBA" id="ARBA00010195"/>
    </source>
</evidence>
<evidence type="ECO:0000256" key="3">
    <source>
        <dbReference type="ARBA" id="ARBA00004840"/>
    </source>
</evidence>
<keyword evidence="22" id="KW-1185">Reference proteome</keyword>
<keyword evidence="17" id="KW-0325">Glycoprotein</keyword>
<evidence type="ECO:0000256" key="12">
    <source>
        <dbReference type="ARBA" id="ARBA00022968"/>
    </source>
</evidence>
<evidence type="ECO:0000256" key="8">
    <source>
        <dbReference type="ARBA" id="ARBA00022679"/>
    </source>
</evidence>